<dbReference type="Pfam" id="PF00078">
    <property type="entry name" value="RVT_1"/>
    <property type="match status" value="1"/>
</dbReference>
<organism evidence="2 3">
    <name type="scientific">Gallus gallus</name>
    <name type="common">Chicken</name>
    <dbReference type="NCBI Taxonomy" id="9031"/>
    <lineage>
        <taxon>Eukaryota</taxon>
        <taxon>Metazoa</taxon>
        <taxon>Chordata</taxon>
        <taxon>Craniata</taxon>
        <taxon>Vertebrata</taxon>
        <taxon>Euteleostomi</taxon>
        <taxon>Archelosauria</taxon>
        <taxon>Archosauria</taxon>
        <taxon>Dinosauria</taxon>
        <taxon>Saurischia</taxon>
        <taxon>Theropoda</taxon>
        <taxon>Coelurosauria</taxon>
        <taxon>Aves</taxon>
        <taxon>Neognathae</taxon>
        <taxon>Galloanserae</taxon>
        <taxon>Galliformes</taxon>
        <taxon>Phasianidae</taxon>
        <taxon>Phasianinae</taxon>
        <taxon>Gallus</taxon>
    </lineage>
</organism>
<reference evidence="2" key="2">
    <citation type="submission" date="2025-08" db="UniProtKB">
        <authorList>
            <consortium name="Ensembl"/>
        </authorList>
    </citation>
    <scope>IDENTIFICATION</scope>
    <source>
        <strain evidence="2">broiler</strain>
    </source>
</reference>
<dbReference type="InterPro" id="IPR000477">
    <property type="entry name" value="RT_dom"/>
</dbReference>
<dbReference type="Gene3D" id="3.60.10.10">
    <property type="entry name" value="Endonuclease/exonuclease/phosphatase"/>
    <property type="match status" value="1"/>
</dbReference>
<dbReference type="SUPFAM" id="SSF56672">
    <property type="entry name" value="DNA/RNA polymerases"/>
    <property type="match status" value="1"/>
</dbReference>
<feature type="domain" description="Reverse transcriptase" evidence="1">
    <location>
        <begin position="371"/>
        <end position="629"/>
    </location>
</feature>
<sequence length="783" mass="89569">MSMGTTFFHMEEFHYTPLLHMHFDEQLVEAARSPALVLMGDFNFPDICWEYNLAQKKQSRRFLECMEDNFLMQMIREPTRGAAPLDLLFTNREGLVGDVEVGGCLGQSDHNMVEFSILGGGRRGNSKTATLDFQSADFELFRRLVGRVPWGSVLESKGEQDGWLLFKQEVLKAQEQAVPLSRKMSRCGRRPAWMNRELFLRLQEKKRIYLLWKKGRATQKEYKEIVKMCREKIRKAKAQLELKLAAGVKGNKKLLYKYINSKRRTRENLHSLLDEAGNVTTEDKEKADVLNAFFTSVFKRQTGYPQVSLLPDLAALAGEQTKPPTIQEVTVRDLLLQLDCHKSMGPDEIHPRVLRELAEVIAEPLSIIYQCSLLTDDVPEDWRLANVTPIYKKGCREDPANYRPVSLTSVPGKIMEQIVLREITRHMRDNRGIRPSQHGFTKGRSCLTNLISFYVPVTRLVDEGKAVDVVYLDFSKAFDTVSHSILLQKLADRGLDRYILRWVRNWLEGRAQRVVVNGVKSSWRPVMSGVPQGSVLGPVLFNIFNIFIDDLDEGIECTLSKFADDTKLAGSVNLPDGSEALQRDLDRLDSWAEANGMGFNKTKCRVLHFGHNNPRQRYRLGAEWLEDCVEEMDLGVLIDARLNMSQQCAQVAKKANGILACIRNSVASRNREVIIPLYSALVRLHLEYCVQFWAPHCKKDIEALQRVQRRATKLVRGLEHRPYEEWLKELGLFSLEKRRLRGDLIALYNYLKGGCSELGVSLLCRVTSGRTRGNGFKLRQGRF</sequence>
<proteinExistence type="predicted"/>
<dbReference type="AlphaFoldDB" id="A0A8V0YFZ5"/>
<dbReference type="GeneTree" id="ENSGT01150000286902"/>
<keyword evidence="3" id="KW-1185">Reference proteome</keyword>
<dbReference type="InterPro" id="IPR005135">
    <property type="entry name" value="Endo/exonuclease/phosphatase"/>
</dbReference>
<dbReference type="InterPro" id="IPR036691">
    <property type="entry name" value="Endo/exonu/phosph_ase_sf"/>
</dbReference>
<dbReference type="Ensembl" id="ENSGALT00010030712.1">
    <property type="protein sequence ID" value="ENSGALP00010017812.1"/>
    <property type="gene ID" value="ENSGALG00010012804.1"/>
</dbReference>
<protein>
    <recommendedName>
        <fullName evidence="1">Reverse transcriptase domain-containing protein</fullName>
    </recommendedName>
</protein>
<dbReference type="PANTHER" id="PTHR33332">
    <property type="entry name" value="REVERSE TRANSCRIPTASE DOMAIN-CONTAINING PROTEIN"/>
    <property type="match status" value="1"/>
</dbReference>
<name>A0A8V0YFZ5_CHICK</name>
<dbReference type="PROSITE" id="PS50878">
    <property type="entry name" value="RT_POL"/>
    <property type="match status" value="1"/>
</dbReference>
<reference evidence="2" key="1">
    <citation type="submission" date="2020-11" db="EMBL/GenBank/DDBJ databases">
        <title>Gallus gallus (Chicken) genome, bGalGal1, GRCg7b, maternal haplotype autosomes + Z &amp; W.</title>
        <authorList>
            <person name="Warren W."/>
            <person name="Formenti G."/>
            <person name="Fedrigo O."/>
            <person name="Haase B."/>
            <person name="Mountcastle J."/>
            <person name="Balacco J."/>
            <person name="Tracey A."/>
            <person name="Schneider V."/>
            <person name="Okimoto R."/>
            <person name="Cheng H."/>
            <person name="Hawken R."/>
            <person name="Howe K."/>
            <person name="Jarvis E.D."/>
        </authorList>
    </citation>
    <scope>NUCLEOTIDE SEQUENCE [LARGE SCALE GENOMIC DNA]</scope>
    <source>
        <strain evidence="2">Broiler</strain>
    </source>
</reference>
<dbReference type="CDD" id="cd01650">
    <property type="entry name" value="RT_nLTR_like"/>
    <property type="match status" value="1"/>
</dbReference>
<dbReference type="InterPro" id="IPR043502">
    <property type="entry name" value="DNA/RNA_pol_sf"/>
</dbReference>
<reference evidence="2" key="3">
    <citation type="submission" date="2025-09" db="UniProtKB">
        <authorList>
            <consortium name="Ensembl"/>
        </authorList>
    </citation>
    <scope>IDENTIFICATION</scope>
    <source>
        <strain evidence="2">broiler</strain>
    </source>
</reference>
<accession>A0A8V0YFZ5</accession>
<dbReference type="Pfam" id="PF03372">
    <property type="entry name" value="Exo_endo_phos"/>
    <property type="match status" value="1"/>
</dbReference>
<dbReference type="SUPFAM" id="SSF56219">
    <property type="entry name" value="DNase I-like"/>
    <property type="match status" value="1"/>
</dbReference>
<evidence type="ECO:0000313" key="2">
    <source>
        <dbReference type="Ensembl" id="ENSGALP00010017812.1"/>
    </source>
</evidence>
<evidence type="ECO:0000259" key="1">
    <source>
        <dbReference type="PROSITE" id="PS50878"/>
    </source>
</evidence>
<evidence type="ECO:0000313" key="3">
    <source>
        <dbReference type="Proteomes" id="UP000000539"/>
    </source>
</evidence>
<dbReference type="Proteomes" id="UP000000539">
    <property type="component" value="Chromosome W"/>
</dbReference>